<evidence type="ECO:0000313" key="2">
    <source>
        <dbReference type="EMBL" id="MBD0833793.1"/>
    </source>
</evidence>
<proteinExistence type="predicted"/>
<dbReference type="RefSeq" id="WP_188231572.1">
    <property type="nucleotide sequence ID" value="NZ_JACVXB010000018.1"/>
</dbReference>
<protein>
    <submittedName>
        <fullName evidence="2">Uncharacterized protein</fullName>
    </submittedName>
</protein>
<name>A0A8J6Q9A5_9FLAO</name>
<organism evidence="2 3">
    <name type="scientific">Aestuariibaculum sediminum</name>
    <dbReference type="NCBI Taxonomy" id="2770637"/>
    <lineage>
        <taxon>Bacteria</taxon>
        <taxon>Pseudomonadati</taxon>
        <taxon>Bacteroidota</taxon>
        <taxon>Flavobacteriia</taxon>
        <taxon>Flavobacteriales</taxon>
        <taxon>Flavobacteriaceae</taxon>
    </lineage>
</organism>
<sequence>MRFSKIKAGALQLTMFIMMVVAILLMSFILLVDTHKRFQVKTNFLVETVDLVNQGLGYALTNNIISGDTLLVNYNSEDFKSLKIIRDYWGVFEKVMVDSKIKNNRLKKVVLVGAKQPELNRTALFLADNNRPLVVVGETKIVGTCFLPKQGVRTGNIAGYSYYGSQLIYGDTQISGELPELAKENGKYITNLEEILNHLDQNQFLDMGKEMVFKNSFFDPLKVLYSPVEINIEDYSVTGHIIIQSKTRIIVGMHSKLQDVVLVAPEIVFESGFSGTCQAIATKKIEVEKSCVLNYPSSLILKASSQQKLIDEKKDKPQLTIGEHSEIKGAVAYIGHVKNYKTQVNIARNTIIKGEVYCEGNLELEGAVIGSVFTSNFVANQSGSSYQNHLYNAQISIEELPIQYVGLMFDSSDKAVVKWLY</sequence>
<evidence type="ECO:0000313" key="3">
    <source>
        <dbReference type="Proteomes" id="UP000600588"/>
    </source>
</evidence>
<reference evidence="2 3" key="1">
    <citation type="submission" date="2020-09" db="EMBL/GenBank/DDBJ databases">
        <title>TT11 complete genome.</title>
        <authorList>
            <person name="Wu Z."/>
        </authorList>
    </citation>
    <scope>NUCLEOTIDE SEQUENCE [LARGE SCALE GENOMIC DNA]</scope>
    <source>
        <strain evidence="2 3">TT11</strain>
    </source>
</reference>
<keyword evidence="1" id="KW-1133">Transmembrane helix</keyword>
<gene>
    <name evidence="2" type="ORF">ICJ83_16810</name>
</gene>
<keyword evidence="1" id="KW-0812">Transmembrane</keyword>
<dbReference type="AlphaFoldDB" id="A0A8J6Q9A5"/>
<feature type="transmembrane region" description="Helical" evidence="1">
    <location>
        <begin position="12"/>
        <end position="32"/>
    </location>
</feature>
<evidence type="ECO:0000256" key="1">
    <source>
        <dbReference type="SAM" id="Phobius"/>
    </source>
</evidence>
<accession>A0A8J6Q9A5</accession>
<comment type="caution">
    <text evidence="2">The sequence shown here is derived from an EMBL/GenBank/DDBJ whole genome shotgun (WGS) entry which is preliminary data.</text>
</comment>
<dbReference type="EMBL" id="JACVXB010000018">
    <property type="protein sequence ID" value="MBD0833793.1"/>
    <property type="molecule type" value="Genomic_DNA"/>
</dbReference>
<keyword evidence="1" id="KW-0472">Membrane</keyword>
<dbReference type="Proteomes" id="UP000600588">
    <property type="component" value="Unassembled WGS sequence"/>
</dbReference>
<keyword evidence="3" id="KW-1185">Reference proteome</keyword>